<dbReference type="FunFam" id="3.30.200.20:FF:000201">
    <property type="entry name" value="TP53-regulating kinase isoform X1"/>
    <property type="match status" value="1"/>
</dbReference>
<gene>
    <name evidence="17" type="ORF">PhCBS80983_g00060</name>
</gene>
<dbReference type="AlphaFoldDB" id="A0A507EFL5"/>
<dbReference type="GO" id="GO:0005524">
    <property type="term" value="F:ATP binding"/>
    <property type="evidence" value="ECO:0007669"/>
    <property type="project" value="UniProtKB-KW"/>
</dbReference>
<dbReference type="STRING" id="109895.A0A507EFL5"/>
<evidence type="ECO:0000256" key="3">
    <source>
        <dbReference type="ARBA" id="ARBA00010630"/>
    </source>
</evidence>
<evidence type="ECO:0000313" key="18">
    <source>
        <dbReference type="Proteomes" id="UP000318582"/>
    </source>
</evidence>
<evidence type="ECO:0000256" key="9">
    <source>
        <dbReference type="ARBA" id="ARBA00022741"/>
    </source>
</evidence>
<dbReference type="EMBL" id="QEAQ01000001">
    <property type="protein sequence ID" value="TPX63009.1"/>
    <property type="molecule type" value="Genomic_DNA"/>
</dbReference>
<comment type="function">
    <text evidence="1">Component of the EKC/KEOPS complex that is required for the formation of a threonylcarbamoyl group on adenosine at position 37 (t(6)A37) in tRNAs that read codons beginning with adenine. The complex is probably involved in the transfer of the threonylcarbamoyl moiety of threonylcarbamoyl-AMP (TC-AMP) to the N6 group of A37. BUD32 has ATPase activity in the context of the EKC/KEOPS complex and likely plays a supporting role to the catalytic subunit KAE1. The EKC/KEOPS complex also promotes both telomere uncapping and telomere elongation. The complex is required for efficient recruitment of transcriptional coactivators.</text>
</comment>
<dbReference type="GO" id="GO:0004674">
    <property type="term" value="F:protein serine/threonine kinase activity"/>
    <property type="evidence" value="ECO:0007669"/>
    <property type="project" value="UniProtKB-KW"/>
</dbReference>
<evidence type="ECO:0000256" key="6">
    <source>
        <dbReference type="ARBA" id="ARBA00022553"/>
    </source>
</evidence>
<dbReference type="PROSITE" id="PS50011">
    <property type="entry name" value="PROTEIN_KINASE_DOM"/>
    <property type="match status" value="1"/>
</dbReference>
<keyword evidence="6" id="KW-0597">Phosphoprotein</keyword>
<keyword evidence="8" id="KW-0819">tRNA processing</keyword>
<dbReference type="GO" id="GO:0005829">
    <property type="term" value="C:cytosol"/>
    <property type="evidence" value="ECO:0007669"/>
    <property type="project" value="TreeGrafter"/>
</dbReference>
<reference evidence="17 18" key="1">
    <citation type="journal article" date="2019" name="Sci. Rep.">
        <title>Comparative genomics of chytrid fungi reveal insights into the obligate biotrophic and pathogenic lifestyle of Synchytrium endobioticum.</title>
        <authorList>
            <person name="van de Vossenberg B.T.L.H."/>
            <person name="Warris S."/>
            <person name="Nguyen H.D.T."/>
            <person name="van Gent-Pelzer M.P.E."/>
            <person name="Joly D.L."/>
            <person name="van de Geest H.C."/>
            <person name="Bonants P.J.M."/>
            <person name="Smith D.S."/>
            <person name="Levesque C.A."/>
            <person name="van der Lee T.A.J."/>
        </authorList>
    </citation>
    <scope>NUCLEOTIDE SEQUENCE [LARGE SCALE GENOMIC DNA]</scope>
    <source>
        <strain evidence="17 18">CBS 809.83</strain>
    </source>
</reference>
<dbReference type="InterPro" id="IPR000719">
    <property type="entry name" value="Prot_kinase_dom"/>
</dbReference>
<keyword evidence="13" id="KW-0539">Nucleus</keyword>
<comment type="similarity">
    <text evidence="3">Belongs to the protein kinase superfamily. BUD32 family.</text>
</comment>
<keyword evidence="7" id="KW-0808">Transferase</keyword>
<evidence type="ECO:0000256" key="14">
    <source>
        <dbReference type="ARBA" id="ARBA00047899"/>
    </source>
</evidence>
<keyword evidence="12" id="KW-0067">ATP-binding</keyword>
<dbReference type="InterPro" id="IPR011009">
    <property type="entry name" value="Kinase-like_dom_sf"/>
</dbReference>
<name>A0A507EFL5_9FUNG</name>
<evidence type="ECO:0000256" key="11">
    <source>
        <dbReference type="ARBA" id="ARBA00022801"/>
    </source>
</evidence>
<dbReference type="GO" id="GO:0016787">
    <property type="term" value="F:hydrolase activity"/>
    <property type="evidence" value="ECO:0007669"/>
    <property type="project" value="UniProtKB-KW"/>
</dbReference>
<evidence type="ECO:0000256" key="12">
    <source>
        <dbReference type="ARBA" id="ARBA00022840"/>
    </source>
</evidence>
<dbReference type="PROSITE" id="PS00109">
    <property type="entry name" value="PROTEIN_KINASE_TYR"/>
    <property type="match status" value="1"/>
</dbReference>
<comment type="subcellular location">
    <subcellularLocation>
        <location evidence="2">Nucleus</location>
    </subcellularLocation>
</comment>
<dbReference type="Pfam" id="PF00069">
    <property type="entry name" value="Pkinase"/>
    <property type="match status" value="1"/>
</dbReference>
<dbReference type="GO" id="GO:0008033">
    <property type="term" value="P:tRNA processing"/>
    <property type="evidence" value="ECO:0007669"/>
    <property type="project" value="UniProtKB-KW"/>
</dbReference>
<comment type="catalytic activity">
    <reaction evidence="15">
        <text>L-seryl-[protein] + ATP = O-phospho-L-seryl-[protein] + ADP + H(+)</text>
        <dbReference type="Rhea" id="RHEA:17989"/>
        <dbReference type="Rhea" id="RHEA-COMP:9863"/>
        <dbReference type="Rhea" id="RHEA-COMP:11604"/>
        <dbReference type="ChEBI" id="CHEBI:15378"/>
        <dbReference type="ChEBI" id="CHEBI:29999"/>
        <dbReference type="ChEBI" id="CHEBI:30616"/>
        <dbReference type="ChEBI" id="CHEBI:83421"/>
        <dbReference type="ChEBI" id="CHEBI:456216"/>
        <dbReference type="EC" id="2.7.11.1"/>
    </reaction>
</comment>
<evidence type="ECO:0000256" key="5">
    <source>
        <dbReference type="ARBA" id="ARBA00022527"/>
    </source>
</evidence>
<dbReference type="SUPFAM" id="SSF56112">
    <property type="entry name" value="Protein kinase-like (PK-like)"/>
    <property type="match status" value="1"/>
</dbReference>
<dbReference type="GO" id="GO:0070525">
    <property type="term" value="P:tRNA threonylcarbamoyladenosine metabolic process"/>
    <property type="evidence" value="ECO:0007669"/>
    <property type="project" value="TreeGrafter"/>
</dbReference>
<proteinExistence type="inferred from homology"/>
<dbReference type="SMART" id="SM00220">
    <property type="entry name" value="S_TKc"/>
    <property type="match status" value="1"/>
</dbReference>
<organism evidence="17 18">
    <name type="scientific">Powellomyces hirtus</name>
    <dbReference type="NCBI Taxonomy" id="109895"/>
    <lineage>
        <taxon>Eukaryota</taxon>
        <taxon>Fungi</taxon>
        <taxon>Fungi incertae sedis</taxon>
        <taxon>Chytridiomycota</taxon>
        <taxon>Chytridiomycota incertae sedis</taxon>
        <taxon>Chytridiomycetes</taxon>
        <taxon>Spizellomycetales</taxon>
        <taxon>Powellomycetaceae</taxon>
        <taxon>Powellomyces</taxon>
    </lineage>
</organism>
<comment type="catalytic activity">
    <reaction evidence="14">
        <text>L-threonyl-[protein] + ATP = O-phospho-L-threonyl-[protein] + ADP + H(+)</text>
        <dbReference type="Rhea" id="RHEA:46608"/>
        <dbReference type="Rhea" id="RHEA-COMP:11060"/>
        <dbReference type="Rhea" id="RHEA-COMP:11605"/>
        <dbReference type="ChEBI" id="CHEBI:15378"/>
        <dbReference type="ChEBI" id="CHEBI:30013"/>
        <dbReference type="ChEBI" id="CHEBI:30616"/>
        <dbReference type="ChEBI" id="CHEBI:61977"/>
        <dbReference type="ChEBI" id="CHEBI:456216"/>
        <dbReference type="EC" id="2.7.11.1"/>
    </reaction>
</comment>
<dbReference type="EC" id="2.7.11.1" evidence="4"/>
<dbReference type="PANTHER" id="PTHR12209">
    <property type="entry name" value="NON-SPECIFIC SERINE/THREONINE PROTEIN KINASE"/>
    <property type="match status" value="1"/>
</dbReference>
<comment type="caution">
    <text evidence="17">The sequence shown here is derived from an EMBL/GenBank/DDBJ whole genome shotgun (WGS) entry which is preliminary data.</text>
</comment>
<protein>
    <recommendedName>
        <fullName evidence="4">non-specific serine/threonine protein kinase</fullName>
        <ecNumber evidence="4">2.7.11.1</ecNumber>
    </recommendedName>
</protein>
<dbReference type="PANTHER" id="PTHR12209:SF0">
    <property type="entry name" value="EKC_KEOPS COMPLEX SUBUNIT TP53RK"/>
    <property type="match status" value="1"/>
</dbReference>
<sequence length="200" mass="22649">MPFAPGRPAIVKERFKKSYRHPILDEKLTTRRVIQEARCLHRMRRAGVDTPTVYLVDVKASTIYMEYVDGTSVRDFISSQGPLVEDIEIKLAQSIGKSLGIMHDLDIVHGDLTTSNMMIRTESQSVVMIDFGLSAVSSMVEDKAVDLYVLERALISTHPDTDRLFQTILKHYGRSSKGGKIVLKKLEEVRRRGRKRTAFG</sequence>
<evidence type="ECO:0000259" key="16">
    <source>
        <dbReference type="PROSITE" id="PS50011"/>
    </source>
</evidence>
<keyword evidence="11" id="KW-0378">Hydrolase</keyword>
<keyword evidence="9" id="KW-0547">Nucleotide-binding</keyword>
<dbReference type="NCBIfam" id="TIGR03724">
    <property type="entry name" value="arch_bud32"/>
    <property type="match status" value="1"/>
</dbReference>
<evidence type="ECO:0000256" key="10">
    <source>
        <dbReference type="ARBA" id="ARBA00022777"/>
    </source>
</evidence>
<evidence type="ECO:0000313" key="17">
    <source>
        <dbReference type="EMBL" id="TPX63009.1"/>
    </source>
</evidence>
<dbReference type="FunFam" id="1.10.510.10:FF:000323">
    <property type="entry name" value="TP53-regulating kinase, putative"/>
    <property type="match status" value="1"/>
</dbReference>
<feature type="domain" description="Protein kinase" evidence="16">
    <location>
        <begin position="1"/>
        <end position="200"/>
    </location>
</feature>
<dbReference type="Proteomes" id="UP000318582">
    <property type="component" value="Unassembled WGS sequence"/>
</dbReference>
<dbReference type="InterPro" id="IPR022495">
    <property type="entry name" value="Bud32"/>
</dbReference>
<evidence type="ECO:0000256" key="7">
    <source>
        <dbReference type="ARBA" id="ARBA00022679"/>
    </source>
</evidence>
<keyword evidence="10" id="KW-0418">Kinase</keyword>
<dbReference type="Gene3D" id="1.10.510.10">
    <property type="entry name" value="Transferase(Phosphotransferase) domain 1"/>
    <property type="match status" value="1"/>
</dbReference>
<evidence type="ECO:0000256" key="1">
    <source>
        <dbReference type="ARBA" id="ARBA00003747"/>
    </source>
</evidence>
<evidence type="ECO:0000256" key="15">
    <source>
        <dbReference type="ARBA" id="ARBA00048679"/>
    </source>
</evidence>
<dbReference type="Gene3D" id="3.30.200.20">
    <property type="entry name" value="Phosphorylase Kinase, domain 1"/>
    <property type="match status" value="1"/>
</dbReference>
<evidence type="ECO:0000256" key="8">
    <source>
        <dbReference type="ARBA" id="ARBA00022694"/>
    </source>
</evidence>
<evidence type="ECO:0000256" key="13">
    <source>
        <dbReference type="ARBA" id="ARBA00023242"/>
    </source>
</evidence>
<dbReference type="GO" id="GO:0000408">
    <property type="term" value="C:EKC/KEOPS complex"/>
    <property type="evidence" value="ECO:0007669"/>
    <property type="project" value="UniProtKB-ARBA"/>
</dbReference>
<dbReference type="InterPro" id="IPR008266">
    <property type="entry name" value="Tyr_kinase_AS"/>
</dbReference>
<keyword evidence="5" id="KW-0723">Serine/threonine-protein kinase</keyword>
<dbReference type="GO" id="GO:0005634">
    <property type="term" value="C:nucleus"/>
    <property type="evidence" value="ECO:0007669"/>
    <property type="project" value="UniProtKB-SubCell"/>
</dbReference>
<evidence type="ECO:0000256" key="4">
    <source>
        <dbReference type="ARBA" id="ARBA00012513"/>
    </source>
</evidence>
<keyword evidence="18" id="KW-1185">Reference proteome</keyword>
<accession>A0A507EFL5</accession>
<evidence type="ECO:0000256" key="2">
    <source>
        <dbReference type="ARBA" id="ARBA00004123"/>
    </source>
</evidence>